<sequence length="58" mass="6652">MRHGGYGAIRQFGPIQKGDSRIACRPDLMFIAYLNDLFNMEIGRPNLLNENRNKIVES</sequence>
<proteinExistence type="predicted"/>
<keyword evidence="2" id="KW-1185">Reference proteome</keyword>
<reference evidence="1 2" key="1">
    <citation type="submission" date="2021-06" db="EMBL/GenBank/DDBJ databases">
        <authorList>
            <person name="Kallberg Y."/>
            <person name="Tangrot J."/>
            <person name="Rosling A."/>
        </authorList>
    </citation>
    <scope>NUCLEOTIDE SEQUENCE [LARGE SCALE GENOMIC DNA]</scope>
    <source>
        <strain evidence="1 2">120-4 pot B 10/14</strain>
    </source>
</reference>
<protein>
    <submittedName>
        <fullName evidence="1">30460_t:CDS:1</fullName>
    </submittedName>
</protein>
<evidence type="ECO:0000313" key="1">
    <source>
        <dbReference type="EMBL" id="CAG8762708.1"/>
    </source>
</evidence>
<dbReference type="EMBL" id="CAJVQB010013530">
    <property type="protein sequence ID" value="CAG8762708.1"/>
    <property type="molecule type" value="Genomic_DNA"/>
</dbReference>
<accession>A0ABN7VEI9</accession>
<organism evidence="1 2">
    <name type="scientific">Gigaspora margarita</name>
    <dbReference type="NCBI Taxonomy" id="4874"/>
    <lineage>
        <taxon>Eukaryota</taxon>
        <taxon>Fungi</taxon>
        <taxon>Fungi incertae sedis</taxon>
        <taxon>Mucoromycota</taxon>
        <taxon>Glomeromycotina</taxon>
        <taxon>Glomeromycetes</taxon>
        <taxon>Diversisporales</taxon>
        <taxon>Gigasporaceae</taxon>
        <taxon>Gigaspora</taxon>
    </lineage>
</organism>
<dbReference type="Proteomes" id="UP000789901">
    <property type="component" value="Unassembled WGS sequence"/>
</dbReference>
<name>A0ABN7VEI9_GIGMA</name>
<gene>
    <name evidence="1" type="ORF">GMARGA_LOCUS17666</name>
</gene>
<evidence type="ECO:0000313" key="2">
    <source>
        <dbReference type="Proteomes" id="UP000789901"/>
    </source>
</evidence>
<comment type="caution">
    <text evidence="1">The sequence shown here is derived from an EMBL/GenBank/DDBJ whole genome shotgun (WGS) entry which is preliminary data.</text>
</comment>